<gene>
    <name evidence="3" type="ORF">SAMN04488500_101237</name>
</gene>
<accession>A0A1W1YBV4</accession>
<dbReference type="AlphaFoldDB" id="A0A1W1YBV4"/>
<sequence length="219" mass="24954">MIQTGKKLFTKLVPALVGIIMLTGFMVVGFDNNLAGMVVIAQASPVEGLNVSEQQKTEIQAIFRQANDQMKQLKANTHINRSPFARNQAKQQVEELFKQLQTIRTDAMGKVRNQLNPSQQASFDQLTAKIKEAGKNRTELLKSLELTQQQKMKIARAAEQSKEKTWDVLGDSTLSKEQKITQIKKMKQDVTNTIREQLTAEQQTKFDAWRQQQQEDFVF</sequence>
<dbReference type="GO" id="GO:0042597">
    <property type="term" value="C:periplasmic space"/>
    <property type="evidence" value="ECO:0007669"/>
    <property type="project" value="InterPro"/>
</dbReference>
<dbReference type="Pfam" id="PF07813">
    <property type="entry name" value="LTXXQ"/>
    <property type="match status" value="1"/>
</dbReference>
<keyword evidence="4" id="KW-1185">Reference proteome</keyword>
<feature type="coiled-coil region" evidence="1">
    <location>
        <begin position="56"/>
        <end position="106"/>
    </location>
</feature>
<name>A0A1W1YBV4_9FIRM</name>
<dbReference type="STRING" id="112901.SAMN04488500_101237"/>
<protein>
    <submittedName>
        <fullName evidence="3">LTXXQ motif family protein</fullName>
    </submittedName>
</protein>
<keyword evidence="1" id="KW-0175">Coiled coil</keyword>
<keyword evidence="2" id="KW-0812">Transmembrane</keyword>
<keyword evidence="2" id="KW-0472">Membrane</keyword>
<dbReference type="Gene3D" id="1.20.120.1490">
    <property type="match status" value="1"/>
</dbReference>
<evidence type="ECO:0000256" key="1">
    <source>
        <dbReference type="SAM" id="Coils"/>
    </source>
</evidence>
<evidence type="ECO:0000313" key="4">
    <source>
        <dbReference type="Proteomes" id="UP000192738"/>
    </source>
</evidence>
<dbReference type="InterPro" id="IPR012899">
    <property type="entry name" value="LTXXQ"/>
</dbReference>
<reference evidence="3 4" key="1">
    <citation type="submission" date="2017-04" db="EMBL/GenBank/DDBJ databases">
        <authorList>
            <person name="Afonso C.L."/>
            <person name="Miller P.J."/>
            <person name="Scott M.A."/>
            <person name="Spackman E."/>
            <person name="Goraichik I."/>
            <person name="Dimitrov K.M."/>
            <person name="Suarez D.L."/>
            <person name="Swayne D.E."/>
        </authorList>
    </citation>
    <scope>NUCLEOTIDE SEQUENCE [LARGE SCALE GENOMIC DNA]</scope>
    <source>
        <strain evidence="3 4">DSM 5090</strain>
    </source>
</reference>
<organism evidence="3 4">
    <name type="scientific">Sporomusa malonica</name>
    <dbReference type="NCBI Taxonomy" id="112901"/>
    <lineage>
        <taxon>Bacteria</taxon>
        <taxon>Bacillati</taxon>
        <taxon>Bacillota</taxon>
        <taxon>Negativicutes</taxon>
        <taxon>Selenomonadales</taxon>
        <taxon>Sporomusaceae</taxon>
        <taxon>Sporomusa</taxon>
    </lineage>
</organism>
<feature type="transmembrane region" description="Helical" evidence="2">
    <location>
        <begin position="12"/>
        <end position="30"/>
    </location>
</feature>
<dbReference type="RefSeq" id="WP_084573757.1">
    <property type="nucleotide sequence ID" value="NZ_CP155572.1"/>
</dbReference>
<proteinExistence type="predicted"/>
<dbReference type="EMBL" id="FWXI01000001">
    <property type="protein sequence ID" value="SMC33700.1"/>
    <property type="molecule type" value="Genomic_DNA"/>
</dbReference>
<evidence type="ECO:0000256" key="2">
    <source>
        <dbReference type="SAM" id="Phobius"/>
    </source>
</evidence>
<evidence type="ECO:0000313" key="3">
    <source>
        <dbReference type="EMBL" id="SMC33700.1"/>
    </source>
</evidence>
<keyword evidence="2" id="KW-1133">Transmembrane helix</keyword>
<dbReference type="Proteomes" id="UP000192738">
    <property type="component" value="Unassembled WGS sequence"/>
</dbReference>